<dbReference type="PANTHER" id="PTHR43083">
    <property type="entry name" value="MANNAN POLYMERASE II"/>
    <property type="match status" value="1"/>
</dbReference>
<dbReference type="Pfam" id="PF03452">
    <property type="entry name" value="Anp1"/>
    <property type="match status" value="1"/>
</dbReference>
<dbReference type="Gene3D" id="3.90.550.10">
    <property type="entry name" value="Spore Coat Polysaccharide Biosynthesis Protein SpsA, Chain A"/>
    <property type="match status" value="1"/>
</dbReference>
<evidence type="ECO:0000313" key="3">
    <source>
        <dbReference type="EMBL" id="CAF0928322.1"/>
    </source>
</evidence>
<evidence type="ECO:0000313" key="6">
    <source>
        <dbReference type="Proteomes" id="UP000663852"/>
    </source>
</evidence>
<evidence type="ECO:0000256" key="2">
    <source>
        <dbReference type="SAM" id="Phobius"/>
    </source>
</evidence>
<protein>
    <submittedName>
        <fullName evidence="4">Uncharacterized protein</fullName>
    </submittedName>
</protein>
<dbReference type="EMBL" id="CAJNOJ010001283">
    <property type="protein sequence ID" value="CAF1548421.1"/>
    <property type="molecule type" value="Genomic_DNA"/>
</dbReference>
<dbReference type="OrthoDB" id="204164at2759"/>
<comment type="caution">
    <text evidence="4">The sequence shown here is derived from an EMBL/GenBank/DDBJ whole genome shotgun (WGS) entry which is preliminary data.</text>
</comment>
<evidence type="ECO:0000256" key="1">
    <source>
        <dbReference type="ARBA" id="ARBA00037964"/>
    </source>
</evidence>
<dbReference type="AlphaFoldDB" id="A0A815X261"/>
<keyword evidence="2" id="KW-1133">Transmembrane helix</keyword>
<dbReference type="PANTHER" id="PTHR43083:SF6">
    <property type="entry name" value="MANNAN POLYMERASE COMPLEXES SUBUNIT MNN9"/>
    <property type="match status" value="1"/>
</dbReference>
<dbReference type="EMBL" id="CAJNOR010000486">
    <property type="protein sequence ID" value="CAF0928322.1"/>
    <property type="molecule type" value="Genomic_DNA"/>
</dbReference>
<accession>A0A815X261</accession>
<keyword evidence="5" id="KW-1185">Reference proteome</keyword>
<sequence length="372" mass="43183">MKKIEYEWLFAILIFTPLIFAAYFFFYGRVWSLKSSYNVVPTNRYSSKEIYLGVTQHWIRTVNNQSINPHLLVLVLNKDKYSWGQDEQNSSFRTFWSFISTIKSSRFPPSDMSLGLLTSSTEEYHKYRKILEVISTDDEELFVRVHLIYHPGYGDQTHDINLDNDRQERHEETVQKKRRRLLARLRNYLMLSSLQSEDHIIWLDADVYFSSDQLLQMLIEKSLDSKQTQDLPVGLLTVRCAFQRDPHSNYDLNAWSGSRQTPTAKQLELIRRGGSFTGRPTKDTKMLDTLLKGTSNENLVKLDSVGGTILYIKADLVRQGLVFPPYYVVGTEWNMSEGWDGIETEGLCYIARNLGYGCYALGGDWVVTHTNY</sequence>
<feature type="transmembrane region" description="Helical" evidence="2">
    <location>
        <begin position="6"/>
        <end position="26"/>
    </location>
</feature>
<dbReference type="Proteomes" id="UP000663852">
    <property type="component" value="Unassembled WGS sequence"/>
</dbReference>
<name>A0A815X261_ADIRI</name>
<dbReference type="Proteomes" id="UP000663828">
    <property type="component" value="Unassembled WGS sequence"/>
</dbReference>
<comment type="similarity">
    <text evidence="1">Belongs to the ANP1/MMN9/VAN1 family.</text>
</comment>
<keyword evidence="2" id="KW-0812">Transmembrane</keyword>
<evidence type="ECO:0000313" key="5">
    <source>
        <dbReference type="Proteomes" id="UP000663828"/>
    </source>
</evidence>
<keyword evidence="2" id="KW-0472">Membrane</keyword>
<organism evidence="4 6">
    <name type="scientific">Adineta ricciae</name>
    <name type="common">Rotifer</name>
    <dbReference type="NCBI Taxonomy" id="249248"/>
    <lineage>
        <taxon>Eukaryota</taxon>
        <taxon>Metazoa</taxon>
        <taxon>Spiralia</taxon>
        <taxon>Gnathifera</taxon>
        <taxon>Rotifera</taxon>
        <taxon>Eurotatoria</taxon>
        <taxon>Bdelloidea</taxon>
        <taxon>Adinetida</taxon>
        <taxon>Adinetidae</taxon>
        <taxon>Adineta</taxon>
    </lineage>
</organism>
<evidence type="ECO:0000313" key="4">
    <source>
        <dbReference type="EMBL" id="CAF1548421.1"/>
    </source>
</evidence>
<gene>
    <name evidence="4" type="ORF">EDS130_LOCUS45825</name>
    <name evidence="3" type="ORF">XAT740_LOCUS9430</name>
</gene>
<dbReference type="InterPro" id="IPR029044">
    <property type="entry name" value="Nucleotide-diphossugar_trans"/>
</dbReference>
<dbReference type="InterPro" id="IPR052086">
    <property type="entry name" value="Mannan_Polymerase_Subunit"/>
</dbReference>
<proteinExistence type="inferred from homology"/>
<reference evidence="4" key="1">
    <citation type="submission" date="2021-02" db="EMBL/GenBank/DDBJ databases">
        <authorList>
            <person name="Nowell W R."/>
        </authorList>
    </citation>
    <scope>NUCLEOTIDE SEQUENCE</scope>
</reference>